<evidence type="ECO:0000313" key="6">
    <source>
        <dbReference type="Proteomes" id="UP000604243"/>
    </source>
</evidence>
<reference evidence="6" key="1">
    <citation type="journal article" date="2019" name="Int. J. Syst. Evol. Microbiol.">
        <title>The Global Catalogue of Microorganisms (GCM) 10K type strain sequencing project: providing services to taxonomists for standard genome sequencing and annotation.</title>
        <authorList>
            <consortium name="The Broad Institute Genomics Platform"/>
            <consortium name="The Broad Institute Genome Sequencing Center for Infectious Disease"/>
            <person name="Wu L."/>
            <person name="Ma J."/>
        </authorList>
    </citation>
    <scope>NUCLEOTIDE SEQUENCE [LARGE SCALE GENOMIC DNA]</scope>
    <source>
        <strain evidence="6">KCTC 42082</strain>
    </source>
</reference>
<dbReference type="CDD" id="cd09999">
    <property type="entry name" value="Arginase-like_1"/>
    <property type="match status" value="1"/>
</dbReference>
<comment type="similarity">
    <text evidence="4">Belongs to the arginase family.</text>
</comment>
<dbReference type="Pfam" id="PF00491">
    <property type="entry name" value="Arginase"/>
    <property type="match status" value="1"/>
</dbReference>
<evidence type="ECO:0000256" key="3">
    <source>
        <dbReference type="ARBA" id="ARBA00023211"/>
    </source>
</evidence>
<dbReference type="RefSeq" id="WP_189516289.1">
    <property type="nucleotide sequence ID" value="NZ_BMZM01000002.1"/>
</dbReference>
<evidence type="ECO:0000313" key="5">
    <source>
        <dbReference type="EMBL" id="GHC22214.1"/>
    </source>
</evidence>
<comment type="caution">
    <text evidence="5">The sequence shown here is derived from an EMBL/GenBank/DDBJ whole genome shotgun (WGS) entry which is preliminary data.</text>
</comment>
<keyword evidence="2" id="KW-0378">Hydrolase</keyword>
<gene>
    <name evidence="5" type="primary">rocF</name>
    <name evidence="5" type="ORF">GCM10010082_12730</name>
</gene>
<evidence type="ECO:0000256" key="2">
    <source>
        <dbReference type="ARBA" id="ARBA00022801"/>
    </source>
</evidence>
<protein>
    <submittedName>
        <fullName evidence="5">Arginase</fullName>
    </submittedName>
</protein>
<accession>A0ABQ3FFT2</accession>
<organism evidence="5 6">
    <name type="scientific">Kushneria pakistanensis</name>
    <dbReference type="NCBI Taxonomy" id="1508770"/>
    <lineage>
        <taxon>Bacteria</taxon>
        <taxon>Pseudomonadati</taxon>
        <taxon>Pseudomonadota</taxon>
        <taxon>Gammaproteobacteria</taxon>
        <taxon>Oceanospirillales</taxon>
        <taxon>Halomonadaceae</taxon>
        <taxon>Kushneria</taxon>
    </lineage>
</organism>
<dbReference type="InterPro" id="IPR023696">
    <property type="entry name" value="Ureohydrolase_dom_sf"/>
</dbReference>
<keyword evidence="1" id="KW-0479">Metal-binding</keyword>
<dbReference type="PANTHER" id="PTHR43782:SF3">
    <property type="entry name" value="ARGINASE"/>
    <property type="match status" value="1"/>
</dbReference>
<dbReference type="PROSITE" id="PS51409">
    <property type="entry name" value="ARGINASE_2"/>
    <property type="match status" value="1"/>
</dbReference>
<dbReference type="SUPFAM" id="SSF52768">
    <property type="entry name" value="Arginase/deacetylase"/>
    <property type="match status" value="1"/>
</dbReference>
<keyword evidence="6" id="KW-1185">Reference proteome</keyword>
<dbReference type="EMBL" id="BMZM01000002">
    <property type="protein sequence ID" value="GHC22214.1"/>
    <property type="molecule type" value="Genomic_DNA"/>
</dbReference>
<name>A0ABQ3FFT2_9GAMM</name>
<proteinExistence type="inferred from homology"/>
<dbReference type="Proteomes" id="UP000604243">
    <property type="component" value="Unassembled WGS sequence"/>
</dbReference>
<evidence type="ECO:0000256" key="1">
    <source>
        <dbReference type="ARBA" id="ARBA00022723"/>
    </source>
</evidence>
<dbReference type="InterPro" id="IPR006035">
    <property type="entry name" value="Ureohydrolase"/>
</dbReference>
<evidence type="ECO:0000256" key="4">
    <source>
        <dbReference type="PROSITE-ProRule" id="PRU00742"/>
    </source>
</evidence>
<sequence>MVQQPPLTAPPPLICFQGNCAGRNPHGMTGALALAQRLADVLGIPLQTLGAPGQALSGSWQQVLAAVTPDLVSLARCMEKTLSEGRRPVLTMSRCAGGMATLPVIARHHPDACIVWFDAHGDLNTPETSESGYLGGMVIAAAAGLWESGLGSDLSLAQVILAGAHWLDPGEQALIDDKRLCHLSPTHLNAESLQHAIAGRPVYIHLDCDVLQAGVVPSDYQIESGLAPDALAELMTALSREDIIGMEVAELESHWPDDSAPADLTVLVEILMPLARKLLSDEVTCAP</sequence>
<keyword evidence="3" id="KW-0464">Manganese</keyword>
<dbReference type="Gene3D" id="3.40.800.10">
    <property type="entry name" value="Ureohydrolase domain"/>
    <property type="match status" value="1"/>
</dbReference>
<dbReference type="PANTHER" id="PTHR43782">
    <property type="entry name" value="ARGINASE"/>
    <property type="match status" value="1"/>
</dbReference>